<name>A0AAD1FGT5_METFU</name>
<evidence type="ECO:0000259" key="5">
    <source>
        <dbReference type="PROSITE" id="PS50977"/>
    </source>
</evidence>
<keyword evidence="2 4" id="KW-0238">DNA-binding</keyword>
<keyword evidence="3" id="KW-0804">Transcription</keyword>
<dbReference type="AlphaFoldDB" id="A0AAD1FGT5"/>
<keyword evidence="6" id="KW-0645">Protease</keyword>
<keyword evidence="6" id="KW-0378">Hydrolase</keyword>
<keyword evidence="1" id="KW-0805">Transcription regulation</keyword>
<keyword evidence="6" id="KW-0031">Aminopeptidase</keyword>
<feature type="domain" description="HTH tetR-type" evidence="5">
    <location>
        <begin position="4"/>
        <end position="64"/>
    </location>
</feature>
<evidence type="ECO:0000256" key="2">
    <source>
        <dbReference type="ARBA" id="ARBA00023125"/>
    </source>
</evidence>
<sequence length="212" mass="23851">MESPSPSQLLRQVALELFVDRSFDAVSLRQLATAIGMQVGSLYNHMDSKQSLLFELVEEYEADLLDTLVDESSNIPHPIQRLEAFVRAHIEFNLQHRQHHDLARRELRSLTDEQQSSIQSLRRLQRECLQNILQQGVAQQLFQPLPPEVAAHAILSMLEGATANFQSNVIGLFSCMVANAMGMRALPALQGSTLFSTPLAKDERSNGNHHER</sequence>
<evidence type="ECO:0000313" key="6">
    <source>
        <dbReference type="EMBL" id="BAU75479.1"/>
    </source>
</evidence>
<dbReference type="RefSeq" id="WP_003454609.1">
    <property type="nucleotide sequence ID" value="NZ_AJMR01000216.1"/>
</dbReference>
<feature type="DNA-binding region" description="H-T-H motif" evidence="4">
    <location>
        <begin position="27"/>
        <end position="46"/>
    </location>
</feature>
<dbReference type="EMBL" id="AP014862">
    <property type="protein sequence ID" value="BAU75479.1"/>
    <property type="molecule type" value="Genomic_DNA"/>
</dbReference>
<accession>A0AAD1FGT5</accession>
<dbReference type="PANTHER" id="PTHR30055:SF234">
    <property type="entry name" value="HTH-TYPE TRANSCRIPTIONAL REGULATOR BETI"/>
    <property type="match status" value="1"/>
</dbReference>
<dbReference type="GO" id="GO:0000976">
    <property type="term" value="F:transcription cis-regulatory region binding"/>
    <property type="evidence" value="ECO:0007669"/>
    <property type="project" value="TreeGrafter"/>
</dbReference>
<evidence type="ECO:0000256" key="1">
    <source>
        <dbReference type="ARBA" id="ARBA00023015"/>
    </source>
</evidence>
<dbReference type="PROSITE" id="PS50977">
    <property type="entry name" value="HTH_TETR_2"/>
    <property type="match status" value="1"/>
</dbReference>
<proteinExistence type="predicted"/>
<dbReference type="InterPro" id="IPR041490">
    <property type="entry name" value="KstR2_TetR_C"/>
</dbReference>
<dbReference type="SUPFAM" id="SSF46689">
    <property type="entry name" value="Homeodomain-like"/>
    <property type="match status" value="1"/>
</dbReference>
<dbReference type="GO" id="GO:0003700">
    <property type="term" value="F:DNA-binding transcription factor activity"/>
    <property type="evidence" value="ECO:0007669"/>
    <property type="project" value="TreeGrafter"/>
</dbReference>
<reference evidence="6 7" key="2">
    <citation type="journal article" date="2017" name="Int. J. Syst. Evol. Microbiol.">
        <title>Pseudomonas furukawaii sp. nov., a polychlorinated biphenyl-degrading bacterium isolated from biphenyl-contaminated soil in Japan.</title>
        <authorList>
            <person name="Kimura N."/>
            <person name="Watanabe T."/>
            <person name="Suenaga H."/>
            <person name="Fujihara H."/>
            <person name="Futagami T."/>
            <person name="Goto M."/>
            <person name="Hanada S."/>
            <person name="Hirose J."/>
        </authorList>
    </citation>
    <scope>NUCLEOTIDE SEQUENCE [LARGE SCALE GENOMIC DNA]</scope>
    <source>
        <strain evidence="7">DSM 10086 / NBRC 110670 / KF707</strain>
    </source>
</reference>
<dbReference type="GO" id="GO:0016285">
    <property type="term" value="F:alanyl aminopeptidase activity"/>
    <property type="evidence" value="ECO:0007669"/>
    <property type="project" value="UniProtKB-EC"/>
</dbReference>
<dbReference type="KEGG" id="pfuw:KF707C_37910"/>
<dbReference type="Gene3D" id="1.10.357.10">
    <property type="entry name" value="Tetracycline Repressor, domain 2"/>
    <property type="match status" value="1"/>
</dbReference>
<dbReference type="InterPro" id="IPR036271">
    <property type="entry name" value="Tet_transcr_reg_TetR-rel_C_sf"/>
</dbReference>
<reference evidence="7" key="1">
    <citation type="submission" date="2015-05" db="EMBL/GenBank/DDBJ databases">
        <title>Draft genome sequencing of a biphenyl-degrading bacterium, Pseudomonas balearica KF707 (=NBRC110670).</title>
        <authorList>
            <person name="Kimura N."/>
            <person name="Hirose J."/>
            <person name="Watanabe T."/>
            <person name="Suenaga H."/>
            <person name="Fujihara H."/>
            <person name="Noguchi M."/>
            <person name="Hashimoto M."/>
            <person name="Shimodaira J."/>
            <person name="Tsuchikane K."/>
            <person name="Hosoyama A."/>
            <person name="Yamazoe A."/>
            <person name="Fujita N."/>
            <person name="Furukawa K."/>
        </authorList>
    </citation>
    <scope>NUCLEOTIDE SEQUENCE [LARGE SCALE GENOMIC DNA]</scope>
    <source>
        <strain evidence="7">DSM 10086 / NBRC 110670 / KF707</strain>
    </source>
</reference>
<dbReference type="InterPro" id="IPR001647">
    <property type="entry name" value="HTH_TetR"/>
</dbReference>
<gene>
    <name evidence="6" type="ORF">KF707C_37910</name>
</gene>
<dbReference type="PANTHER" id="PTHR30055">
    <property type="entry name" value="HTH-TYPE TRANSCRIPTIONAL REGULATOR RUTR"/>
    <property type="match status" value="1"/>
</dbReference>
<protein>
    <submittedName>
        <fullName evidence="6">Membrane alanine aminopeptidase N</fullName>
        <ecNumber evidence="6">3.4.11.2</ecNumber>
    </submittedName>
</protein>
<organism evidence="6 7">
    <name type="scientific">Metapseudomonas furukawaii</name>
    <name type="common">Pseudomonas furukawaii</name>
    <dbReference type="NCBI Taxonomy" id="1149133"/>
    <lineage>
        <taxon>Bacteria</taxon>
        <taxon>Pseudomonadati</taxon>
        <taxon>Pseudomonadota</taxon>
        <taxon>Gammaproteobacteria</taxon>
        <taxon>Pseudomonadales</taxon>
        <taxon>Pseudomonadaceae</taxon>
        <taxon>Metapseudomonas</taxon>
    </lineage>
</organism>
<dbReference type="Proteomes" id="UP000218554">
    <property type="component" value="Chromosome"/>
</dbReference>
<keyword evidence="7" id="KW-1185">Reference proteome</keyword>
<dbReference type="InterPro" id="IPR009057">
    <property type="entry name" value="Homeodomain-like_sf"/>
</dbReference>
<dbReference type="EC" id="3.4.11.2" evidence="6"/>
<dbReference type="PRINTS" id="PR00455">
    <property type="entry name" value="HTHTETR"/>
</dbReference>
<evidence type="ECO:0000313" key="7">
    <source>
        <dbReference type="Proteomes" id="UP000218554"/>
    </source>
</evidence>
<dbReference type="Pfam" id="PF17932">
    <property type="entry name" value="TetR_C_24"/>
    <property type="match status" value="1"/>
</dbReference>
<dbReference type="SUPFAM" id="SSF48498">
    <property type="entry name" value="Tetracyclin repressor-like, C-terminal domain"/>
    <property type="match status" value="1"/>
</dbReference>
<dbReference type="Pfam" id="PF00440">
    <property type="entry name" value="TetR_N"/>
    <property type="match status" value="1"/>
</dbReference>
<evidence type="ECO:0000256" key="4">
    <source>
        <dbReference type="PROSITE-ProRule" id="PRU00335"/>
    </source>
</evidence>
<dbReference type="InterPro" id="IPR050109">
    <property type="entry name" value="HTH-type_TetR-like_transc_reg"/>
</dbReference>
<evidence type="ECO:0000256" key="3">
    <source>
        <dbReference type="ARBA" id="ARBA00023163"/>
    </source>
</evidence>